<evidence type="ECO:0000256" key="10">
    <source>
        <dbReference type="ARBA" id="ARBA00022777"/>
    </source>
</evidence>
<keyword evidence="5" id="KW-0997">Cell inner membrane</keyword>
<dbReference type="SUPFAM" id="SSF47384">
    <property type="entry name" value="Homodimeric domain of signal transducing histidine kinase"/>
    <property type="match status" value="1"/>
</dbReference>
<dbReference type="PROSITE" id="PS50109">
    <property type="entry name" value="HIS_KIN"/>
    <property type="match status" value="1"/>
</dbReference>
<dbReference type="Gene3D" id="3.30.565.10">
    <property type="entry name" value="Histidine kinase-like ATPase, C-terminal domain"/>
    <property type="match status" value="1"/>
</dbReference>
<evidence type="ECO:0000259" key="17">
    <source>
        <dbReference type="PROSITE" id="PS50885"/>
    </source>
</evidence>
<accession>A0A6I5RU71</accession>
<dbReference type="SMART" id="SM00388">
    <property type="entry name" value="HisKA"/>
    <property type="match status" value="1"/>
</dbReference>
<name>A0A6I5RU71_9PSED</name>
<feature type="domain" description="HAMP" evidence="17">
    <location>
        <begin position="168"/>
        <end position="220"/>
    </location>
</feature>
<reference evidence="18 19" key="1">
    <citation type="submission" date="2020-02" db="EMBL/GenBank/DDBJ databases">
        <title>Broccoli isolated Pseudomonas sp.</title>
        <authorList>
            <person name="Fujikawa T."/>
            <person name="Sawada H."/>
        </authorList>
    </citation>
    <scope>NUCLEOTIDE SEQUENCE [LARGE SCALE GENOMIC DNA]</scope>
    <source>
        <strain evidence="18 19">JCM 32154</strain>
    </source>
</reference>
<dbReference type="CDD" id="cd06225">
    <property type="entry name" value="HAMP"/>
    <property type="match status" value="1"/>
</dbReference>
<dbReference type="SUPFAM" id="SSF55874">
    <property type="entry name" value="ATPase domain of HSP90 chaperone/DNA topoisomerase II/histidine kinase"/>
    <property type="match status" value="1"/>
</dbReference>
<evidence type="ECO:0000313" key="18">
    <source>
        <dbReference type="EMBL" id="NES10908.1"/>
    </source>
</evidence>
<evidence type="ECO:0000256" key="1">
    <source>
        <dbReference type="ARBA" id="ARBA00000085"/>
    </source>
</evidence>
<proteinExistence type="predicted"/>
<evidence type="ECO:0000256" key="14">
    <source>
        <dbReference type="ARBA" id="ARBA00023136"/>
    </source>
</evidence>
<protein>
    <recommendedName>
        <fullName evidence="3">histidine kinase</fullName>
        <ecNumber evidence="3">2.7.13.3</ecNumber>
    </recommendedName>
</protein>
<dbReference type="RefSeq" id="WP_163937808.1">
    <property type="nucleotide sequence ID" value="NZ_BMQU01000001.1"/>
</dbReference>
<dbReference type="Gene3D" id="1.10.287.130">
    <property type="match status" value="1"/>
</dbReference>
<evidence type="ECO:0000256" key="9">
    <source>
        <dbReference type="ARBA" id="ARBA00022741"/>
    </source>
</evidence>
<dbReference type="EMBL" id="JAAHBT010000176">
    <property type="protein sequence ID" value="NES10908.1"/>
    <property type="molecule type" value="Genomic_DNA"/>
</dbReference>
<dbReference type="Pfam" id="PF00512">
    <property type="entry name" value="HisKA"/>
    <property type="match status" value="1"/>
</dbReference>
<dbReference type="Pfam" id="PF02518">
    <property type="entry name" value="HATPase_c"/>
    <property type="match status" value="1"/>
</dbReference>
<evidence type="ECO:0000256" key="12">
    <source>
        <dbReference type="ARBA" id="ARBA00022989"/>
    </source>
</evidence>
<keyword evidence="4" id="KW-1003">Cell membrane</keyword>
<keyword evidence="9" id="KW-0547">Nucleotide-binding</keyword>
<evidence type="ECO:0000256" key="8">
    <source>
        <dbReference type="ARBA" id="ARBA00022692"/>
    </source>
</evidence>
<dbReference type="PRINTS" id="PR00344">
    <property type="entry name" value="BCTRLSENSOR"/>
</dbReference>
<dbReference type="Pfam" id="PF00672">
    <property type="entry name" value="HAMP"/>
    <property type="match status" value="1"/>
</dbReference>
<dbReference type="SMART" id="SM00304">
    <property type="entry name" value="HAMP"/>
    <property type="match status" value="1"/>
</dbReference>
<dbReference type="InterPro" id="IPR050980">
    <property type="entry name" value="2C_sensor_his_kinase"/>
</dbReference>
<keyword evidence="7" id="KW-0808">Transferase</keyword>
<keyword evidence="10" id="KW-0418">Kinase</keyword>
<comment type="subcellular location">
    <subcellularLocation>
        <location evidence="2">Cell inner membrane</location>
        <topology evidence="2">Multi-pass membrane protein</topology>
    </subcellularLocation>
</comment>
<dbReference type="CDD" id="cd00082">
    <property type="entry name" value="HisKA"/>
    <property type="match status" value="1"/>
</dbReference>
<evidence type="ECO:0000256" key="15">
    <source>
        <dbReference type="SAM" id="Phobius"/>
    </source>
</evidence>
<dbReference type="GO" id="GO:0000155">
    <property type="term" value="F:phosphorelay sensor kinase activity"/>
    <property type="evidence" value="ECO:0007669"/>
    <property type="project" value="InterPro"/>
</dbReference>
<evidence type="ECO:0000256" key="7">
    <source>
        <dbReference type="ARBA" id="ARBA00022679"/>
    </source>
</evidence>
<comment type="catalytic activity">
    <reaction evidence="1">
        <text>ATP + protein L-histidine = ADP + protein N-phospho-L-histidine.</text>
        <dbReference type="EC" id="2.7.13.3"/>
    </reaction>
</comment>
<dbReference type="InterPro" id="IPR003594">
    <property type="entry name" value="HATPase_dom"/>
</dbReference>
<evidence type="ECO:0000256" key="2">
    <source>
        <dbReference type="ARBA" id="ARBA00004429"/>
    </source>
</evidence>
<feature type="transmembrane region" description="Helical" evidence="15">
    <location>
        <begin position="12"/>
        <end position="36"/>
    </location>
</feature>
<keyword evidence="6" id="KW-0597">Phosphoprotein</keyword>
<dbReference type="AlphaFoldDB" id="A0A6I5RU71"/>
<organism evidence="18 19">
    <name type="scientific">Pseudomonas laurentiana</name>
    <dbReference type="NCBI Taxonomy" id="2364649"/>
    <lineage>
        <taxon>Bacteria</taxon>
        <taxon>Pseudomonadati</taxon>
        <taxon>Pseudomonadota</taxon>
        <taxon>Gammaproteobacteria</taxon>
        <taxon>Pseudomonadales</taxon>
        <taxon>Pseudomonadaceae</taxon>
        <taxon>Pseudomonas</taxon>
    </lineage>
</organism>
<gene>
    <name evidence="18" type="ORF">G3O07_16060</name>
</gene>
<dbReference type="InterPro" id="IPR005467">
    <property type="entry name" value="His_kinase_dom"/>
</dbReference>
<dbReference type="InterPro" id="IPR036890">
    <property type="entry name" value="HATPase_C_sf"/>
</dbReference>
<dbReference type="InterPro" id="IPR036097">
    <property type="entry name" value="HisK_dim/P_sf"/>
</dbReference>
<keyword evidence="14 15" id="KW-0472">Membrane</keyword>
<dbReference type="GO" id="GO:0005524">
    <property type="term" value="F:ATP binding"/>
    <property type="evidence" value="ECO:0007669"/>
    <property type="project" value="UniProtKB-KW"/>
</dbReference>
<evidence type="ECO:0000256" key="6">
    <source>
        <dbReference type="ARBA" id="ARBA00022553"/>
    </source>
</evidence>
<keyword evidence="8 15" id="KW-0812">Transmembrane</keyword>
<evidence type="ECO:0000313" key="19">
    <source>
        <dbReference type="Proteomes" id="UP000471751"/>
    </source>
</evidence>
<dbReference type="InterPro" id="IPR003661">
    <property type="entry name" value="HisK_dim/P_dom"/>
</dbReference>
<keyword evidence="13" id="KW-0902">Two-component regulatory system</keyword>
<evidence type="ECO:0000256" key="3">
    <source>
        <dbReference type="ARBA" id="ARBA00012438"/>
    </source>
</evidence>
<keyword evidence="11" id="KW-0067">ATP-binding</keyword>
<dbReference type="SMART" id="SM00387">
    <property type="entry name" value="HATPase_c"/>
    <property type="match status" value="1"/>
</dbReference>
<keyword evidence="19" id="KW-1185">Reference proteome</keyword>
<dbReference type="GO" id="GO:0005886">
    <property type="term" value="C:plasma membrane"/>
    <property type="evidence" value="ECO:0007669"/>
    <property type="project" value="UniProtKB-SubCell"/>
</dbReference>
<keyword evidence="12 15" id="KW-1133">Transmembrane helix</keyword>
<evidence type="ECO:0000256" key="11">
    <source>
        <dbReference type="ARBA" id="ARBA00022840"/>
    </source>
</evidence>
<sequence>MKTPLWFPQSFFARTLWLVLIVVLFSKALTLVYLLMNEDVLVDRQYSHGVALTLRAYWAADEADREKIAEAAGLIRVVGTGVPEGEQHWPYSEIYQRQMQAELGADTEVRLRIHAPPALWVRAPSLGDGWLKVPLYPHPLRGQKIWSVLGWFLAIGLLSTASAWIFVRQLNQPLKRLVFAARQLGQGRSVRLPISDTPSEMTEVYRAFNQMAEDVEQAGRERELMLAGVSHDLRTPLTRLRLSLSLMSNDSELTDGMVRDIEDMDAILDQFLAFIRDGRDEPVEEVDLSDLVREVVAPFNQPEERVRLCLEPIPPFPLRRVSLKRMLNNLIGNALYHAGKGVEVAAYVSGDSSAPYVVLSVLDRGAGIDPSELEGIFNPFIRGDRARSGKGTGLGLAIVKRIAAQHGGNVELRNRSGGGLEARVRLPLGLLLPRDAV</sequence>
<comment type="caution">
    <text evidence="18">The sequence shown here is derived from an EMBL/GenBank/DDBJ whole genome shotgun (WGS) entry which is preliminary data.</text>
</comment>
<dbReference type="EC" id="2.7.13.3" evidence="3"/>
<evidence type="ECO:0000259" key="16">
    <source>
        <dbReference type="PROSITE" id="PS50109"/>
    </source>
</evidence>
<evidence type="ECO:0000256" key="13">
    <source>
        <dbReference type="ARBA" id="ARBA00023012"/>
    </source>
</evidence>
<evidence type="ECO:0000256" key="4">
    <source>
        <dbReference type="ARBA" id="ARBA00022475"/>
    </source>
</evidence>
<feature type="domain" description="Histidine kinase" evidence="16">
    <location>
        <begin position="228"/>
        <end position="430"/>
    </location>
</feature>
<dbReference type="PROSITE" id="PS50885">
    <property type="entry name" value="HAMP"/>
    <property type="match status" value="1"/>
</dbReference>
<feature type="transmembrane region" description="Helical" evidence="15">
    <location>
        <begin position="145"/>
        <end position="167"/>
    </location>
</feature>
<dbReference type="Proteomes" id="UP000471751">
    <property type="component" value="Unassembled WGS sequence"/>
</dbReference>
<dbReference type="PANTHER" id="PTHR44936:SF5">
    <property type="entry name" value="SENSOR HISTIDINE KINASE ENVZ"/>
    <property type="match status" value="1"/>
</dbReference>
<dbReference type="InterPro" id="IPR003660">
    <property type="entry name" value="HAMP_dom"/>
</dbReference>
<dbReference type="PANTHER" id="PTHR44936">
    <property type="entry name" value="SENSOR PROTEIN CREC"/>
    <property type="match status" value="1"/>
</dbReference>
<dbReference type="InterPro" id="IPR004358">
    <property type="entry name" value="Sig_transdc_His_kin-like_C"/>
</dbReference>
<evidence type="ECO:0000256" key="5">
    <source>
        <dbReference type="ARBA" id="ARBA00022519"/>
    </source>
</evidence>